<dbReference type="Pfam" id="PF09339">
    <property type="entry name" value="HTH_IclR"/>
    <property type="match status" value="1"/>
</dbReference>
<keyword evidence="2" id="KW-0238">DNA-binding</keyword>
<dbReference type="SUPFAM" id="SSF46785">
    <property type="entry name" value="Winged helix' DNA-binding domain"/>
    <property type="match status" value="1"/>
</dbReference>
<evidence type="ECO:0000256" key="2">
    <source>
        <dbReference type="ARBA" id="ARBA00023125"/>
    </source>
</evidence>
<dbReference type="SMART" id="SM00346">
    <property type="entry name" value="HTH_ICLR"/>
    <property type="match status" value="1"/>
</dbReference>
<feature type="domain" description="IclR-ED" evidence="6">
    <location>
        <begin position="85"/>
        <end position="264"/>
    </location>
</feature>
<dbReference type="InterPro" id="IPR005471">
    <property type="entry name" value="Tscrpt_reg_IclR_N"/>
</dbReference>
<reference evidence="7" key="2">
    <citation type="submission" date="2020-09" db="EMBL/GenBank/DDBJ databases">
        <authorList>
            <person name="Sun Q."/>
            <person name="Zhou Y."/>
        </authorList>
    </citation>
    <scope>NUCLEOTIDE SEQUENCE</scope>
    <source>
        <strain evidence="7">CGMCC 1.15794</strain>
    </source>
</reference>
<gene>
    <name evidence="7" type="ORF">GCM10010921_15650</name>
</gene>
<evidence type="ECO:0000259" key="5">
    <source>
        <dbReference type="PROSITE" id="PS51077"/>
    </source>
</evidence>
<dbReference type="PROSITE" id="PS51078">
    <property type="entry name" value="ICLR_ED"/>
    <property type="match status" value="1"/>
</dbReference>
<dbReference type="GO" id="GO:0003677">
    <property type="term" value="F:DNA binding"/>
    <property type="evidence" value="ECO:0007669"/>
    <property type="project" value="UniProtKB-KW"/>
</dbReference>
<accession>A0A917IGT6</accession>
<dbReference type="PANTHER" id="PTHR30136:SF24">
    <property type="entry name" value="HTH-TYPE TRANSCRIPTIONAL REPRESSOR ALLR"/>
    <property type="match status" value="1"/>
</dbReference>
<dbReference type="EMBL" id="BMJY01000005">
    <property type="protein sequence ID" value="GGH42438.1"/>
    <property type="molecule type" value="Genomic_DNA"/>
</dbReference>
<name>A0A917IGT6_9MICO</name>
<evidence type="ECO:0000259" key="6">
    <source>
        <dbReference type="PROSITE" id="PS51078"/>
    </source>
</evidence>
<keyword evidence="1" id="KW-0805">Transcription regulation</keyword>
<dbReference type="Gene3D" id="1.10.10.10">
    <property type="entry name" value="Winged helix-like DNA-binding domain superfamily/Winged helix DNA-binding domain"/>
    <property type="match status" value="1"/>
</dbReference>
<evidence type="ECO:0000313" key="7">
    <source>
        <dbReference type="EMBL" id="GGH42438.1"/>
    </source>
</evidence>
<dbReference type="InterPro" id="IPR036388">
    <property type="entry name" value="WH-like_DNA-bd_sf"/>
</dbReference>
<organism evidence="7 8">
    <name type="scientific">Microbacterium album</name>
    <dbReference type="NCBI Taxonomy" id="2053191"/>
    <lineage>
        <taxon>Bacteria</taxon>
        <taxon>Bacillati</taxon>
        <taxon>Actinomycetota</taxon>
        <taxon>Actinomycetes</taxon>
        <taxon>Micrococcales</taxon>
        <taxon>Microbacteriaceae</taxon>
        <taxon>Microbacterium</taxon>
    </lineage>
</organism>
<keyword evidence="3" id="KW-0804">Transcription</keyword>
<dbReference type="PANTHER" id="PTHR30136">
    <property type="entry name" value="HELIX-TURN-HELIX TRANSCRIPTIONAL REGULATOR, ICLR FAMILY"/>
    <property type="match status" value="1"/>
</dbReference>
<dbReference type="Gene3D" id="3.30.450.40">
    <property type="match status" value="1"/>
</dbReference>
<reference evidence="7" key="1">
    <citation type="journal article" date="2014" name="Int. J. Syst. Evol. Microbiol.">
        <title>Complete genome sequence of Corynebacterium casei LMG S-19264T (=DSM 44701T), isolated from a smear-ripened cheese.</title>
        <authorList>
            <consortium name="US DOE Joint Genome Institute (JGI-PGF)"/>
            <person name="Walter F."/>
            <person name="Albersmeier A."/>
            <person name="Kalinowski J."/>
            <person name="Ruckert C."/>
        </authorList>
    </citation>
    <scope>NUCLEOTIDE SEQUENCE</scope>
    <source>
        <strain evidence="7">CGMCC 1.15794</strain>
    </source>
</reference>
<dbReference type="InterPro" id="IPR036390">
    <property type="entry name" value="WH_DNA-bd_sf"/>
</dbReference>
<dbReference type="GO" id="GO:0045892">
    <property type="term" value="P:negative regulation of DNA-templated transcription"/>
    <property type="evidence" value="ECO:0007669"/>
    <property type="project" value="TreeGrafter"/>
</dbReference>
<evidence type="ECO:0000256" key="4">
    <source>
        <dbReference type="SAM" id="MobiDB-lite"/>
    </source>
</evidence>
<evidence type="ECO:0000313" key="8">
    <source>
        <dbReference type="Proteomes" id="UP000657592"/>
    </source>
</evidence>
<sequence length="269" mass="28904">MVNVIQGDDTPSAEPGEPGRPEAASSLSRGLSLLELFTPDESEISIREMSRRTGMPKSTTHRLVGDLVQWGALERGRKGVRLGVRMFELGNLVPDQSRLRDLAVPFAQSLAEVTRLTSNVAMRQGSDIIYVEKISALDLRVPHSRVGGRLPITCTGLGKAILAFSSQEFIDAILSGQLVRLAPGSITDPEELRKQLTTIRRTRVAYDLEESQPGLFCVAAPIFTRNNRIIGAISVTGATSRSQAQSFANVVLASATTLSRALGAGAPGR</sequence>
<dbReference type="InterPro" id="IPR014757">
    <property type="entry name" value="Tscrpt_reg_IclR_C"/>
</dbReference>
<dbReference type="InterPro" id="IPR050707">
    <property type="entry name" value="HTH_MetabolicPath_Reg"/>
</dbReference>
<comment type="caution">
    <text evidence="7">The sequence shown here is derived from an EMBL/GenBank/DDBJ whole genome shotgun (WGS) entry which is preliminary data.</text>
</comment>
<dbReference type="RefSeq" id="WP_188755719.1">
    <property type="nucleotide sequence ID" value="NZ_BMJY01000005.1"/>
</dbReference>
<dbReference type="AlphaFoldDB" id="A0A917IGT6"/>
<dbReference type="GO" id="GO:0003700">
    <property type="term" value="F:DNA-binding transcription factor activity"/>
    <property type="evidence" value="ECO:0007669"/>
    <property type="project" value="TreeGrafter"/>
</dbReference>
<proteinExistence type="predicted"/>
<keyword evidence="8" id="KW-1185">Reference proteome</keyword>
<dbReference type="SUPFAM" id="SSF55781">
    <property type="entry name" value="GAF domain-like"/>
    <property type="match status" value="1"/>
</dbReference>
<dbReference type="PROSITE" id="PS51077">
    <property type="entry name" value="HTH_ICLR"/>
    <property type="match status" value="1"/>
</dbReference>
<protein>
    <submittedName>
        <fullName evidence="7">IclR family transcriptional regulator</fullName>
    </submittedName>
</protein>
<feature type="region of interest" description="Disordered" evidence="4">
    <location>
        <begin position="1"/>
        <end position="25"/>
    </location>
</feature>
<evidence type="ECO:0000256" key="1">
    <source>
        <dbReference type="ARBA" id="ARBA00023015"/>
    </source>
</evidence>
<dbReference type="InterPro" id="IPR029016">
    <property type="entry name" value="GAF-like_dom_sf"/>
</dbReference>
<feature type="domain" description="HTH iclR-type" evidence="5">
    <location>
        <begin position="24"/>
        <end position="84"/>
    </location>
</feature>
<dbReference type="Pfam" id="PF01614">
    <property type="entry name" value="IclR_C"/>
    <property type="match status" value="1"/>
</dbReference>
<evidence type="ECO:0000256" key="3">
    <source>
        <dbReference type="ARBA" id="ARBA00023163"/>
    </source>
</evidence>
<dbReference type="Proteomes" id="UP000657592">
    <property type="component" value="Unassembled WGS sequence"/>
</dbReference>